<dbReference type="InterPro" id="IPR001737">
    <property type="entry name" value="KsgA/Erm"/>
</dbReference>
<dbReference type="GO" id="GO:0005829">
    <property type="term" value="C:cytosol"/>
    <property type="evidence" value="ECO:0007669"/>
    <property type="project" value="TreeGrafter"/>
</dbReference>
<comment type="catalytic activity">
    <reaction evidence="7">
        <text>adenosine(1518)/adenosine(1519) in 16S rRNA + 4 S-adenosyl-L-methionine = N(6)-dimethyladenosine(1518)/N(6)-dimethyladenosine(1519) in 16S rRNA + 4 S-adenosyl-L-homocysteine + 4 H(+)</text>
        <dbReference type="Rhea" id="RHEA:19609"/>
        <dbReference type="Rhea" id="RHEA-COMP:10232"/>
        <dbReference type="Rhea" id="RHEA-COMP:10233"/>
        <dbReference type="ChEBI" id="CHEBI:15378"/>
        <dbReference type="ChEBI" id="CHEBI:57856"/>
        <dbReference type="ChEBI" id="CHEBI:59789"/>
        <dbReference type="ChEBI" id="CHEBI:74411"/>
        <dbReference type="ChEBI" id="CHEBI:74493"/>
        <dbReference type="EC" id="2.1.1.182"/>
    </reaction>
</comment>
<name>A0A8D9JR63_9GAMM</name>
<dbReference type="InterPro" id="IPR020598">
    <property type="entry name" value="rRNA_Ade_methylase_Trfase_N"/>
</dbReference>
<evidence type="ECO:0000313" key="10">
    <source>
        <dbReference type="EMBL" id="CEI58727.1"/>
    </source>
</evidence>
<accession>A0A8D9JR63</accession>
<evidence type="ECO:0000256" key="3">
    <source>
        <dbReference type="ARBA" id="ARBA00022603"/>
    </source>
</evidence>
<dbReference type="EMBL" id="LN649255">
    <property type="protein sequence ID" value="CEI58727.1"/>
    <property type="molecule type" value="Genomic_DNA"/>
</dbReference>
<dbReference type="PROSITE" id="PS51689">
    <property type="entry name" value="SAM_RNA_A_N6_MT"/>
    <property type="match status" value="1"/>
</dbReference>
<keyword evidence="2 7" id="KW-0698">rRNA processing</keyword>
<dbReference type="GO" id="GO:0003723">
    <property type="term" value="F:RNA binding"/>
    <property type="evidence" value="ECO:0007669"/>
    <property type="project" value="UniProtKB-UniRule"/>
</dbReference>
<feature type="binding site" evidence="7 8">
    <location>
        <position position="40"/>
    </location>
    <ligand>
        <name>S-adenosyl-L-methionine</name>
        <dbReference type="ChEBI" id="CHEBI:59789"/>
    </ligand>
</feature>
<comment type="caution">
    <text evidence="7 8">Lacks conserved residue(s) required for the propagation of feature annotation.</text>
</comment>
<feature type="binding site" evidence="7 8">
    <location>
        <position position="61"/>
    </location>
    <ligand>
        <name>S-adenosyl-L-methionine</name>
        <dbReference type="ChEBI" id="CHEBI:59789"/>
    </ligand>
</feature>
<keyword evidence="4 7" id="KW-0808">Transferase</keyword>
<dbReference type="Gene3D" id="1.10.8.100">
    <property type="entry name" value="Ribosomal RNA adenine dimethylase-like, domain 2"/>
    <property type="match status" value="1"/>
</dbReference>
<dbReference type="Proteomes" id="UP000032800">
    <property type="component" value="Chromosome I"/>
</dbReference>
<dbReference type="KEGG" id="plc:PAD_164"/>
<dbReference type="PANTHER" id="PTHR11727">
    <property type="entry name" value="DIMETHYLADENOSINE TRANSFERASE"/>
    <property type="match status" value="1"/>
</dbReference>
<dbReference type="InterPro" id="IPR011530">
    <property type="entry name" value="rRNA_adenine_dimethylase"/>
</dbReference>
<dbReference type="RefSeq" id="WP_219848587.1">
    <property type="nucleotide sequence ID" value="NZ_LN649255.1"/>
</dbReference>
<comment type="function">
    <text evidence="7">Specifically dimethylates two adjacent adenosines (A1518 and A1519) in the loop of a conserved hairpin near the 3'-end of 16S rRNA in the 30S particle. May play a critical role in biogenesis of 30S subunits.</text>
</comment>
<dbReference type="PROSITE" id="PS01131">
    <property type="entry name" value="RRNA_A_DIMETH"/>
    <property type="match status" value="1"/>
</dbReference>
<dbReference type="AlphaFoldDB" id="A0A8D9JR63"/>
<keyword evidence="5 7" id="KW-0949">S-adenosyl-L-methionine</keyword>
<dbReference type="Pfam" id="PF00398">
    <property type="entry name" value="RrnaAD"/>
    <property type="match status" value="1"/>
</dbReference>
<dbReference type="InterPro" id="IPR029063">
    <property type="entry name" value="SAM-dependent_MTases_sf"/>
</dbReference>
<feature type="binding site" evidence="7 8">
    <location>
        <position position="105"/>
    </location>
    <ligand>
        <name>S-adenosyl-L-methionine</name>
        <dbReference type="ChEBI" id="CHEBI:59789"/>
    </ligand>
</feature>
<evidence type="ECO:0000256" key="8">
    <source>
        <dbReference type="PROSITE-ProRule" id="PRU01026"/>
    </source>
</evidence>
<evidence type="ECO:0000259" key="9">
    <source>
        <dbReference type="SMART" id="SM00650"/>
    </source>
</evidence>
<evidence type="ECO:0000256" key="7">
    <source>
        <dbReference type="HAMAP-Rule" id="MF_00607"/>
    </source>
</evidence>
<feature type="domain" description="Ribosomal RNA adenine methylase transferase N-terminal" evidence="9">
    <location>
        <begin position="20"/>
        <end position="190"/>
    </location>
</feature>
<protein>
    <recommendedName>
        <fullName evidence="7">Ribosomal RNA small subunit methyltransferase A</fullName>
        <ecNumber evidence="7">2.1.1.182</ecNumber>
    </recommendedName>
    <alternativeName>
        <fullName evidence="7">16S rRNA (adenine(1518)-N(6)/adenine(1519)-N(6))-dimethyltransferase</fullName>
    </alternativeName>
    <alternativeName>
        <fullName evidence="7">16S rRNA dimethyladenosine transferase</fullName>
    </alternativeName>
    <alternativeName>
        <fullName evidence="7">16S rRNA dimethylase</fullName>
    </alternativeName>
    <alternativeName>
        <fullName evidence="7">S-adenosylmethionine-6-N', N'-adenosyl(rRNA) dimethyltransferase</fullName>
    </alternativeName>
</protein>
<dbReference type="SUPFAM" id="SSF53335">
    <property type="entry name" value="S-adenosyl-L-methionine-dependent methyltransferases"/>
    <property type="match status" value="1"/>
</dbReference>
<evidence type="ECO:0000256" key="4">
    <source>
        <dbReference type="ARBA" id="ARBA00022679"/>
    </source>
</evidence>
<dbReference type="InterPro" id="IPR020596">
    <property type="entry name" value="rRNA_Ade_Mease_Trfase_CS"/>
</dbReference>
<dbReference type="SMART" id="SM00650">
    <property type="entry name" value="rADc"/>
    <property type="match status" value="1"/>
</dbReference>
<keyword evidence="3 7" id="KW-0489">Methyltransferase</keyword>
<dbReference type="HAMAP" id="MF_00607">
    <property type="entry name" value="16SrRNA_methyltr_A"/>
    <property type="match status" value="1"/>
</dbReference>
<dbReference type="InterPro" id="IPR023165">
    <property type="entry name" value="rRNA_Ade_diMease-like_C"/>
</dbReference>
<comment type="similarity">
    <text evidence="7">Belongs to the class I-like SAM-binding methyltransferase superfamily. rRNA adenine N(6)-methyltransferase family. RsmA subfamily.</text>
</comment>
<evidence type="ECO:0000256" key="5">
    <source>
        <dbReference type="ARBA" id="ARBA00022691"/>
    </source>
</evidence>
<keyword evidence="1 7" id="KW-0963">Cytoplasm</keyword>
<dbReference type="PANTHER" id="PTHR11727:SF7">
    <property type="entry name" value="DIMETHYLADENOSINE TRANSFERASE-RELATED"/>
    <property type="match status" value="1"/>
</dbReference>
<proteinExistence type="inferred from homology"/>
<feature type="binding site" evidence="7 8">
    <location>
        <position position="13"/>
    </location>
    <ligand>
        <name>S-adenosyl-L-methionine</name>
        <dbReference type="ChEBI" id="CHEBI:59789"/>
    </ligand>
</feature>
<sequence>MLNLKIKKQFGQNFIINKKIIINMIKIIKINKYDNILEIGSGIGLITQKILDITNKLYSIEIDNDLIIMLLNKFYFYPNYYLYKKNIINLNLNKLNINNIRVLGNLPYNISIKILFKLIIYKKNIKDMYLMFQKEVAMRILAKKGQKYWGGLTVIIQYYFKVFKIFDLSSENFIPKPKVDSTLIKLIPYKKLPFIVTNKKRFFFIVKKSFSKKRKTLKNNLKGLIDSFNLKLLKINPERRAETLSINEFVKLTNKIIELN</sequence>
<comment type="subcellular location">
    <subcellularLocation>
        <location evidence="7">Cytoplasm</location>
    </subcellularLocation>
</comment>
<gene>
    <name evidence="7 10" type="primary">rsmA</name>
    <name evidence="7" type="synonym">ksgA</name>
    <name evidence="10" type="ORF">PAD_164</name>
</gene>
<keyword evidence="6 7" id="KW-0694">RNA-binding</keyword>
<evidence type="ECO:0000256" key="6">
    <source>
        <dbReference type="ARBA" id="ARBA00022884"/>
    </source>
</evidence>
<dbReference type="Gene3D" id="3.40.50.150">
    <property type="entry name" value="Vaccinia Virus protein VP39"/>
    <property type="match status" value="1"/>
</dbReference>
<dbReference type="GO" id="GO:0052908">
    <property type="term" value="F:16S rRNA (adenine(1518)-N(6)/adenine(1519)-N(6))-dimethyltransferase activity"/>
    <property type="evidence" value="ECO:0007669"/>
    <property type="project" value="UniProtKB-EC"/>
</dbReference>
<evidence type="ECO:0000313" key="11">
    <source>
        <dbReference type="Proteomes" id="UP000032800"/>
    </source>
</evidence>
<dbReference type="FunFam" id="1.10.8.100:FF:000001">
    <property type="entry name" value="Ribosomal RNA small subunit methyltransferase A"/>
    <property type="match status" value="1"/>
</dbReference>
<evidence type="ECO:0000256" key="2">
    <source>
        <dbReference type="ARBA" id="ARBA00022552"/>
    </source>
</evidence>
<organism evidence="10 11">
    <name type="scientific">Candidatus Portiera aleyrodidarum</name>
    <name type="common">primary endosymbiont of Bemisia tabaci</name>
    <dbReference type="NCBI Taxonomy" id="91844"/>
    <lineage>
        <taxon>Bacteria</taxon>
        <taxon>Pseudomonadati</taxon>
        <taxon>Pseudomonadota</taxon>
        <taxon>Gammaproteobacteria</taxon>
        <taxon>Candidatus Johnevansiales</taxon>
        <taxon>Candidatus Johnevansiaceae</taxon>
        <taxon>Candidatus Portiera</taxon>
    </lineage>
</organism>
<feature type="binding site" evidence="7 8">
    <location>
        <position position="15"/>
    </location>
    <ligand>
        <name>S-adenosyl-L-methionine</name>
        <dbReference type="ChEBI" id="CHEBI:59789"/>
    </ligand>
</feature>
<dbReference type="EC" id="2.1.1.182" evidence="7"/>
<dbReference type="NCBIfam" id="TIGR00755">
    <property type="entry name" value="ksgA"/>
    <property type="match status" value="1"/>
</dbReference>
<evidence type="ECO:0000256" key="1">
    <source>
        <dbReference type="ARBA" id="ARBA00022490"/>
    </source>
</evidence>
<reference evidence="10 11" key="1">
    <citation type="journal article" date="2015" name="Genome Biol. Evol.">
        <title>Genome evolution in the primary endosymbiont of whiteflies sheds light on their divergence.</title>
        <authorList>
            <person name="Santos-Garcia D."/>
            <person name="Vargas-Chavez C."/>
            <person name="Moya A."/>
            <person name="Latorre A."/>
            <person name="Silva"/>
            <person name="F J."/>
        </authorList>
    </citation>
    <scope>NUCLEOTIDE SEQUENCE [LARGE SCALE GENOMIC DNA]</scope>
    <source>
        <strain evidence="11">AD-VLC</strain>
    </source>
</reference>